<dbReference type="GO" id="GO:0001228">
    <property type="term" value="F:DNA-binding transcription activator activity, RNA polymerase II-specific"/>
    <property type="evidence" value="ECO:0007669"/>
    <property type="project" value="TreeGrafter"/>
</dbReference>
<dbReference type="InterPro" id="IPR053157">
    <property type="entry name" value="Sterol_Uptake_Regulator"/>
</dbReference>
<evidence type="ECO:0000256" key="4">
    <source>
        <dbReference type="ARBA" id="ARBA00023242"/>
    </source>
</evidence>
<dbReference type="EMBL" id="MLKD01000007">
    <property type="protein sequence ID" value="OQE24440.1"/>
    <property type="molecule type" value="Genomic_DNA"/>
</dbReference>
<dbReference type="GO" id="GO:0008270">
    <property type="term" value="F:zinc ion binding"/>
    <property type="evidence" value="ECO:0007669"/>
    <property type="project" value="InterPro"/>
</dbReference>
<evidence type="ECO:0000256" key="3">
    <source>
        <dbReference type="ARBA" id="ARBA00023163"/>
    </source>
</evidence>
<dbReference type="SUPFAM" id="SSF57701">
    <property type="entry name" value="Zn2/Cys6 DNA-binding domain"/>
    <property type="match status" value="1"/>
</dbReference>
<organism evidence="6 7">
    <name type="scientific">Penicillium steckii</name>
    <dbReference type="NCBI Taxonomy" id="303698"/>
    <lineage>
        <taxon>Eukaryota</taxon>
        <taxon>Fungi</taxon>
        <taxon>Dikarya</taxon>
        <taxon>Ascomycota</taxon>
        <taxon>Pezizomycotina</taxon>
        <taxon>Eurotiomycetes</taxon>
        <taxon>Eurotiomycetidae</taxon>
        <taxon>Eurotiales</taxon>
        <taxon>Aspergillaceae</taxon>
        <taxon>Penicillium</taxon>
    </lineage>
</organism>
<evidence type="ECO:0000313" key="7">
    <source>
        <dbReference type="Proteomes" id="UP000191285"/>
    </source>
</evidence>
<dbReference type="Gene3D" id="4.10.240.10">
    <property type="entry name" value="Zn(2)-C6 fungal-type DNA-binding domain"/>
    <property type="match status" value="1"/>
</dbReference>
<dbReference type="PANTHER" id="PTHR47784">
    <property type="entry name" value="STEROL UPTAKE CONTROL PROTEIN 2"/>
    <property type="match status" value="1"/>
</dbReference>
<keyword evidence="2" id="KW-0238">DNA-binding</keyword>
<dbReference type="SMART" id="SM00066">
    <property type="entry name" value="GAL4"/>
    <property type="match status" value="1"/>
</dbReference>
<feature type="domain" description="Zn(2)-C6 fungal-type" evidence="5">
    <location>
        <begin position="28"/>
        <end position="57"/>
    </location>
</feature>
<dbReference type="InterPro" id="IPR036864">
    <property type="entry name" value="Zn2-C6_fun-type_DNA-bd_sf"/>
</dbReference>
<dbReference type="GO" id="GO:0003677">
    <property type="term" value="F:DNA binding"/>
    <property type="evidence" value="ECO:0007669"/>
    <property type="project" value="UniProtKB-KW"/>
</dbReference>
<dbReference type="AlphaFoldDB" id="A0A1V6TEV8"/>
<protein>
    <recommendedName>
        <fullName evidence="5">Zn(2)-C6 fungal-type domain-containing protein</fullName>
    </recommendedName>
</protein>
<gene>
    <name evidence="6" type="ORF">PENSTE_c007G05139</name>
</gene>
<dbReference type="Pfam" id="PF11951">
    <property type="entry name" value="Fungal_trans_2"/>
    <property type="match status" value="1"/>
</dbReference>
<evidence type="ECO:0000313" key="6">
    <source>
        <dbReference type="EMBL" id="OQE24440.1"/>
    </source>
</evidence>
<dbReference type="PROSITE" id="PS00463">
    <property type="entry name" value="ZN2_CY6_FUNGAL_1"/>
    <property type="match status" value="1"/>
</dbReference>
<keyword evidence="4" id="KW-0539">Nucleus</keyword>
<comment type="caution">
    <text evidence="6">The sequence shown here is derived from an EMBL/GenBank/DDBJ whole genome shotgun (WGS) entry which is preliminary data.</text>
</comment>
<reference evidence="7" key="1">
    <citation type="journal article" date="2017" name="Nat. Microbiol.">
        <title>Global analysis of biosynthetic gene clusters reveals vast potential of secondary metabolite production in Penicillium species.</title>
        <authorList>
            <person name="Nielsen J.C."/>
            <person name="Grijseels S."/>
            <person name="Prigent S."/>
            <person name="Ji B."/>
            <person name="Dainat J."/>
            <person name="Nielsen K.F."/>
            <person name="Frisvad J.C."/>
            <person name="Workman M."/>
            <person name="Nielsen J."/>
        </authorList>
    </citation>
    <scope>NUCLEOTIDE SEQUENCE [LARGE SCALE GENOMIC DNA]</scope>
    <source>
        <strain evidence="7">IBT 24891</strain>
    </source>
</reference>
<dbReference type="Pfam" id="PF00172">
    <property type="entry name" value="Zn_clus"/>
    <property type="match status" value="1"/>
</dbReference>
<keyword evidence="1" id="KW-0805">Transcription regulation</keyword>
<dbReference type="OrthoDB" id="5350673at2759"/>
<name>A0A1V6TEV8_9EURO</name>
<keyword evidence="3" id="KW-0804">Transcription</keyword>
<dbReference type="Proteomes" id="UP000191285">
    <property type="component" value="Unassembled WGS sequence"/>
</dbReference>
<dbReference type="CDD" id="cd00067">
    <property type="entry name" value="GAL4"/>
    <property type="match status" value="1"/>
</dbReference>
<dbReference type="InterPro" id="IPR021858">
    <property type="entry name" value="Fun_TF"/>
</dbReference>
<dbReference type="PROSITE" id="PS50048">
    <property type="entry name" value="ZN2_CY6_FUNGAL_2"/>
    <property type="match status" value="1"/>
</dbReference>
<evidence type="ECO:0000256" key="1">
    <source>
        <dbReference type="ARBA" id="ARBA00023015"/>
    </source>
</evidence>
<dbReference type="PANTHER" id="PTHR47784:SF5">
    <property type="entry name" value="STEROL UPTAKE CONTROL PROTEIN 2"/>
    <property type="match status" value="1"/>
</dbReference>
<proteinExistence type="predicted"/>
<keyword evidence="7" id="KW-1185">Reference proteome</keyword>
<evidence type="ECO:0000256" key="2">
    <source>
        <dbReference type="ARBA" id="ARBA00023125"/>
    </source>
</evidence>
<sequence>MYLFCLEDIVYWNRRMGPRRTHRKSRNGCPECKSRRLKCDERYPCTNCVKHAIHCSYVGSTEGNTDTPASSISPAAQLQPQPRFQAQVYNTTSSQAMSTIPGYNEESVFGLTSADIALESEDRWDILAALPNAPGTSEKSTDDWGLDLELMHHYCSVTCNTMSIREDARHVWRVIIPMEGYSNKYLMHGLLAIAALHKAYLYSNQSTKYIKAAAQHLAVGLKEFRELVASPVDPENWQPVFLFASMISVHLSVVPLRLGVDHWPDPIFNMVELFSSVKGFQEIMKPFLKSLRKTQLAPLVNSIFLEDEMFLPSPSVVSQSLLPPDTWDQINKLQRFFDEYRFPNTDPTTTPIPETLENSGPPEDYKVALDFFKVAARQIELAGPHIETGMVYMWASPLSKRVHDDLKSYQPAALVLLAHYCVLLKLIEHYWYINDLGRSLLEDIENHIHPEFQDWLEWPRRWVFGKASRRP</sequence>
<evidence type="ECO:0000259" key="5">
    <source>
        <dbReference type="PROSITE" id="PS50048"/>
    </source>
</evidence>
<accession>A0A1V6TEV8</accession>
<dbReference type="STRING" id="303698.A0A1V6TEV8"/>
<dbReference type="InterPro" id="IPR001138">
    <property type="entry name" value="Zn2Cys6_DnaBD"/>
</dbReference>